<accession>A0ABN6XUW6</accession>
<dbReference type="PANTHER" id="PTHR45626">
    <property type="entry name" value="TRANSCRIPTION TERMINATION FACTOR 2-RELATED"/>
    <property type="match status" value="1"/>
</dbReference>
<keyword evidence="3" id="KW-0067">ATP-binding</keyword>
<keyword evidence="2" id="KW-0378">Hydrolase</keyword>
<dbReference type="PROSITE" id="PS51194">
    <property type="entry name" value="HELICASE_CTER"/>
    <property type="match status" value="1"/>
</dbReference>
<dbReference type="Proteomes" id="UP001321498">
    <property type="component" value="Chromosome"/>
</dbReference>
<proteinExistence type="predicted"/>
<dbReference type="InterPro" id="IPR027417">
    <property type="entry name" value="P-loop_NTPase"/>
</dbReference>
<organism evidence="5 6">
    <name type="scientific">Naasia aerilata</name>
    <dbReference type="NCBI Taxonomy" id="1162966"/>
    <lineage>
        <taxon>Bacteria</taxon>
        <taxon>Bacillati</taxon>
        <taxon>Actinomycetota</taxon>
        <taxon>Actinomycetes</taxon>
        <taxon>Micrococcales</taxon>
        <taxon>Microbacteriaceae</taxon>
        <taxon>Naasia</taxon>
    </lineage>
</organism>
<dbReference type="SUPFAM" id="SSF52540">
    <property type="entry name" value="P-loop containing nucleoside triphosphate hydrolases"/>
    <property type="match status" value="1"/>
</dbReference>
<sequence length="215" mass="24606">MLQRERQKLLGLLQDMNKNRFIVFRSLTLLRMLSLDASLIDEQYDYPSAKLDVLFEQLVDVLAEGHKALVFSQFTSFLGKARDRMDKAGIRYEYLDGSTLRRHEVLERWRDGDAPVFLISLKAGGFGLNLTEADYVFLLDPWWNPAAEEQAIDRTHRIGQTRSVNVYRMVASGTIEEKVMALKEQKARLFDAVIDDDAVFSSALSAEDIRGLLED</sequence>
<evidence type="ECO:0000256" key="3">
    <source>
        <dbReference type="ARBA" id="ARBA00022840"/>
    </source>
</evidence>
<feature type="domain" description="Helicase C-terminal" evidence="4">
    <location>
        <begin position="54"/>
        <end position="215"/>
    </location>
</feature>
<evidence type="ECO:0000256" key="1">
    <source>
        <dbReference type="ARBA" id="ARBA00022741"/>
    </source>
</evidence>
<evidence type="ECO:0000313" key="5">
    <source>
        <dbReference type="EMBL" id="BDZ47168.1"/>
    </source>
</evidence>
<keyword evidence="1" id="KW-0547">Nucleotide-binding</keyword>
<evidence type="ECO:0000259" key="4">
    <source>
        <dbReference type="PROSITE" id="PS51194"/>
    </source>
</evidence>
<dbReference type="Gene3D" id="3.40.50.300">
    <property type="entry name" value="P-loop containing nucleotide triphosphate hydrolases"/>
    <property type="match status" value="1"/>
</dbReference>
<gene>
    <name evidence="5" type="ORF">GCM10025866_30770</name>
</gene>
<name>A0ABN6XUW6_9MICO</name>
<dbReference type="InterPro" id="IPR049730">
    <property type="entry name" value="SNF2/RAD54-like_C"/>
</dbReference>
<evidence type="ECO:0000313" key="6">
    <source>
        <dbReference type="Proteomes" id="UP001321498"/>
    </source>
</evidence>
<evidence type="ECO:0000256" key="2">
    <source>
        <dbReference type="ARBA" id="ARBA00022801"/>
    </source>
</evidence>
<dbReference type="Pfam" id="PF00271">
    <property type="entry name" value="Helicase_C"/>
    <property type="match status" value="1"/>
</dbReference>
<dbReference type="EMBL" id="AP027731">
    <property type="protein sequence ID" value="BDZ47168.1"/>
    <property type="molecule type" value="Genomic_DNA"/>
</dbReference>
<dbReference type="SMART" id="SM00490">
    <property type="entry name" value="HELICc"/>
    <property type="match status" value="1"/>
</dbReference>
<reference evidence="6" key="1">
    <citation type="journal article" date="2019" name="Int. J. Syst. Evol. Microbiol.">
        <title>The Global Catalogue of Microorganisms (GCM) 10K type strain sequencing project: providing services to taxonomists for standard genome sequencing and annotation.</title>
        <authorList>
            <consortium name="The Broad Institute Genomics Platform"/>
            <consortium name="The Broad Institute Genome Sequencing Center for Infectious Disease"/>
            <person name="Wu L."/>
            <person name="Ma J."/>
        </authorList>
    </citation>
    <scope>NUCLEOTIDE SEQUENCE [LARGE SCALE GENOMIC DNA]</scope>
    <source>
        <strain evidence="6">NBRC 108725</strain>
    </source>
</reference>
<dbReference type="CDD" id="cd18793">
    <property type="entry name" value="SF2_C_SNF"/>
    <property type="match status" value="1"/>
</dbReference>
<dbReference type="InterPro" id="IPR050628">
    <property type="entry name" value="SNF2_RAD54_helicase_TF"/>
</dbReference>
<dbReference type="RefSeq" id="WP_286277119.1">
    <property type="nucleotide sequence ID" value="NZ_AP027731.1"/>
</dbReference>
<keyword evidence="6" id="KW-1185">Reference proteome</keyword>
<dbReference type="InterPro" id="IPR001650">
    <property type="entry name" value="Helicase_C-like"/>
</dbReference>
<protein>
    <recommendedName>
        <fullName evidence="4">Helicase C-terminal domain-containing protein</fullName>
    </recommendedName>
</protein>